<gene>
    <name evidence="1" type="ORF">C1I60_06165</name>
</gene>
<dbReference type="RefSeq" id="WP_137060931.1">
    <property type="nucleotide sequence ID" value="NZ_PNXQ01000005.1"/>
</dbReference>
<protein>
    <submittedName>
        <fullName evidence="1">Uncharacterized protein</fullName>
    </submittedName>
</protein>
<accession>A0A4U2Q439</accession>
<organism evidence="1 2">
    <name type="scientific">Paenibacillus terrae</name>
    <dbReference type="NCBI Taxonomy" id="159743"/>
    <lineage>
        <taxon>Bacteria</taxon>
        <taxon>Bacillati</taxon>
        <taxon>Bacillota</taxon>
        <taxon>Bacilli</taxon>
        <taxon>Bacillales</taxon>
        <taxon>Paenibacillaceae</taxon>
        <taxon>Paenibacillus</taxon>
    </lineage>
</organism>
<sequence>MRKTQSLANQKARLQYVMRMMDSEPSFESKECRRYIQTLVKLVLIEMQIEALDKKRSRP</sequence>
<proteinExistence type="predicted"/>
<reference evidence="1 2" key="1">
    <citation type="submission" date="2018-01" db="EMBL/GenBank/DDBJ databases">
        <title>Bacillales members from the olive rhizosphere are effective biological control agents against Verticillium dahliae.</title>
        <authorList>
            <person name="Gomez-Lama C."/>
            <person name="Legarda G."/>
            <person name="Ruano-Rosa D."/>
            <person name="Pizarro-Tobias P."/>
            <person name="Valverde-Corredor A."/>
            <person name="Niqui J.L."/>
            <person name="Trivino J.C."/>
            <person name="Roca A."/>
            <person name="Mercado-Blanco J."/>
        </authorList>
    </citation>
    <scope>NUCLEOTIDE SEQUENCE [LARGE SCALE GENOMIC DNA]</scope>
    <source>
        <strain evidence="1 2">PIC167</strain>
    </source>
</reference>
<dbReference type="AlphaFoldDB" id="A0A4U2Q439"/>
<dbReference type="EMBL" id="PNXQ01000005">
    <property type="protein sequence ID" value="TKH46010.1"/>
    <property type="molecule type" value="Genomic_DNA"/>
</dbReference>
<comment type="caution">
    <text evidence="1">The sequence shown here is derived from an EMBL/GenBank/DDBJ whole genome shotgun (WGS) entry which is preliminary data.</text>
</comment>
<dbReference type="Proteomes" id="UP000308114">
    <property type="component" value="Unassembled WGS sequence"/>
</dbReference>
<evidence type="ECO:0000313" key="1">
    <source>
        <dbReference type="EMBL" id="TKH46010.1"/>
    </source>
</evidence>
<evidence type="ECO:0000313" key="2">
    <source>
        <dbReference type="Proteomes" id="UP000308114"/>
    </source>
</evidence>
<name>A0A4U2Q439_9BACL</name>